<evidence type="ECO:0000259" key="8">
    <source>
        <dbReference type="PROSITE" id="PS50893"/>
    </source>
</evidence>
<evidence type="ECO:0000256" key="2">
    <source>
        <dbReference type="ARBA" id="ARBA00022448"/>
    </source>
</evidence>
<sequence length="291" mass="32099">MSSFLEISQLGKVYPTPKGPAVIVENFDLRIRKGEFITLIGHSGCGKSTVLSMVAGLTDVTQGGIVLAGKEVTGAGPDRGVVFQAPCLLPWLTAFENVLLGVDQVYYTADVAERRQIVEYYLTVVGLGDAMHQKPSELSQGMRQRCGIARAFALSPKMLLLDEPFGMLDSLTRVELQQVLIDLWQKDQKTALMVTHDVDEALFLSDRIVMMTSGPAATVGEILEIKFPRPRSRKQLLEDPEYYRLREELIGFLNERSHHRPARPAPTPSGPPPQRGNASAFSRLMTAFTTA</sequence>
<dbReference type="GO" id="GO:0016887">
    <property type="term" value="F:ATP hydrolysis activity"/>
    <property type="evidence" value="ECO:0007669"/>
    <property type="project" value="InterPro"/>
</dbReference>
<feature type="compositionally biased region" description="Pro residues" evidence="7">
    <location>
        <begin position="263"/>
        <end position="274"/>
    </location>
</feature>
<keyword evidence="3" id="KW-1003">Cell membrane</keyword>
<evidence type="ECO:0000256" key="5">
    <source>
        <dbReference type="ARBA" id="ARBA00022840"/>
    </source>
</evidence>
<dbReference type="InterPro" id="IPR027417">
    <property type="entry name" value="P-loop_NTPase"/>
</dbReference>
<dbReference type="SUPFAM" id="SSF52540">
    <property type="entry name" value="P-loop containing nucleoside triphosphate hydrolases"/>
    <property type="match status" value="1"/>
</dbReference>
<dbReference type="OrthoDB" id="9802264at2"/>
<dbReference type="NCBIfam" id="TIGR01184">
    <property type="entry name" value="ntrCD"/>
    <property type="match status" value="1"/>
</dbReference>
<feature type="region of interest" description="Disordered" evidence="7">
    <location>
        <begin position="256"/>
        <end position="278"/>
    </location>
</feature>
<dbReference type="STRING" id="1838286.Verru16b_03267"/>
<evidence type="ECO:0000256" key="7">
    <source>
        <dbReference type="SAM" id="MobiDB-lite"/>
    </source>
</evidence>
<dbReference type="PROSITE" id="PS50893">
    <property type="entry name" value="ABC_TRANSPORTER_2"/>
    <property type="match status" value="1"/>
</dbReference>
<accession>A0A1D8AZ50</accession>
<comment type="subcellular location">
    <subcellularLocation>
        <location evidence="1">Cell membrane</location>
        <topology evidence="1">Peripheral membrane protein</topology>
    </subcellularLocation>
</comment>
<evidence type="ECO:0000256" key="3">
    <source>
        <dbReference type="ARBA" id="ARBA00022475"/>
    </source>
</evidence>
<keyword evidence="10" id="KW-1185">Reference proteome</keyword>
<feature type="domain" description="ABC transporter" evidence="8">
    <location>
        <begin position="5"/>
        <end position="238"/>
    </location>
</feature>
<evidence type="ECO:0000313" key="9">
    <source>
        <dbReference type="EMBL" id="AOS46170.1"/>
    </source>
</evidence>
<dbReference type="Gene3D" id="3.40.50.300">
    <property type="entry name" value="P-loop containing nucleotide triphosphate hydrolases"/>
    <property type="match status" value="1"/>
</dbReference>
<dbReference type="GO" id="GO:0005886">
    <property type="term" value="C:plasma membrane"/>
    <property type="evidence" value="ECO:0007669"/>
    <property type="project" value="UniProtKB-SubCell"/>
</dbReference>
<organism evidence="9 10">
    <name type="scientific">Lacunisphaera limnophila</name>
    <dbReference type="NCBI Taxonomy" id="1838286"/>
    <lineage>
        <taxon>Bacteria</taxon>
        <taxon>Pseudomonadati</taxon>
        <taxon>Verrucomicrobiota</taxon>
        <taxon>Opitutia</taxon>
        <taxon>Opitutales</taxon>
        <taxon>Opitutaceae</taxon>
        <taxon>Lacunisphaera</taxon>
    </lineage>
</organism>
<keyword evidence="9" id="KW-0378">Hydrolase</keyword>
<evidence type="ECO:0000256" key="6">
    <source>
        <dbReference type="ARBA" id="ARBA00023136"/>
    </source>
</evidence>
<dbReference type="GO" id="GO:0005524">
    <property type="term" value="F:ATP binding"/>
    <property type="evidence" value="ECO:0007669"/>
    <property type="project" value="UniProtKB-KW"/>
</dbReference>
<dbReference type="InterPro" id="IPR005890">
    <property type="entry name" value="NO3_transporter_ATP-bd-like"/>
</dbReference>
<dbReference type="AlphaFoldDB" id="A0A1D8AZ50"/>
<dbReference type="PANTHER" id="PTHR42788">
    <property type="entry name" value="TAURINE IMPORT ATP-BINDING PROTEIN-RELATED"/>
    <property type="match status" value="1"/>
</dbReference>
<dbReference type="InterPro" id="IPR003593">
    <property type="entry name" value="AAA+_ATPase"/>
</dbReference>
<keyword evidence="5 9" id="KW-0067">ATP-binding</keyword>
<name>A0A1D8AZ50_9BACT</name>
<dbReference type="KEGG" id="obg:Verru16b_03267"/>
<dbReference type="EMBL" id="CP016094">
    <property type="protein sequence ID" value="AOS46170.1"/>
    <property type="molecule type" value="Genomic_DNA"/>
</dbReference>
<evidence type="ECO:0000256" key="1">
    <source>
        <dbReference type="ARBA" id="ARBA00004202"/>
    </source>
</evidence>
<dbReference type="Pfam" id="PF00005">
    <property type="entry name" value="ABC_tran"/>
    <property type="match status" value="1"/>
</dbReference>
<keyword evidence="2" id="KW-0813">Transport</keyword>
<dbReference type="RefSeq" id="WP_083270426.1">
    <property type="nucleotide sequence ID" value="NZ_CP016094.1"/>
</dbReference>
<dbReference type="PANTHER" id="PTHR42788:SF7">
    <property type="entry name" value="NITRATE ABC TRANSPORTER ATP-BINDING PROTEIN"/>
    <property type="match status" value="1"/>
</dbReference>
<evidence type="ECO:0000313" key="10">
    <source>
        <dbReference type="Proteomes" id="UP000095228"/>
    </source>
</evidence>
<reference evidence="9 10" key="1">
    <citation type="submission" date="2016-06" db="EMBL/GenBank/DDBJ databases">
        <title>Three novel species with peptidoglycan cell walls form the new genus Lacunisphaera gen. nov. in the family Opitutaceae of the verrucomicrobial subdivision 4.</title>
        <authorList>
            <person name="Rast P."/>
            <person name="Gloeckner I."/>
            <person name="Jogler M."/>
            <person name="Boedeker C."/>
            <person name="Jeske O."/>
            <person name="Wiegand S."/>
            <person name="Reinhardt R."/>
            <person name="Schumann P."/>
            <person name="Rohde M."/>
            <person name="Spring S."/>
            <person name="Gloeckner F.O."/>
            <person name="Jogler C."/>
        </authorList>
    </citation>
    <scope>NUCLEOTIDE SEQUENCE [LARGE SCALE GENOMIC DNA]</scope>
    <source>
        <strain evidence="9 10">IG16b</strain>
    </source>
</reference>
<dbReference type="Proteomes" id="UP000095228">
    <property type="component" value="Chromosome"/>
</dbReference>
<keyword evidence="4" id="KW-0547">Nucleotide-binding</keyword>
<dbReference type="PATRIC" id="fig|1838286.3.peg.3306"/>
<dbReference type="GO" id="GO:0015112">
    <property type="term" value="F:nitrate transmembrane transporter activity"/>
    <property type="evidence" value="ECO:0007669"/>
    <property type="project" value="InterPro"/>
</dbReference>
<gene>
    <name evidence="9" type="primary">cmpD_3</name>
    <name evidence="9" type="ORF">Verru16b_03267</name>
</gene>
<proteinExistence type="predicted"/>
<dbReference type="SMART" id="SM00382">
    <property type="entry name" value="AAA"/>
    <property type="match status" value="1"/>
</dbReference>
<dbReference type="EC" id="3.6.3.-" evidence="9"/>
<dbReference type="InterPro" id="IPR050166">
    <property type="entry name" value="ABC_transporter_ATP-bind"/>
</dbReference>
<keyword evidence="6" id="KW-0472">Membrane</keyword>
<evidence type="ECO:0000256" key="4">
    <source>
        <dbReference type="ARBA" id="ARBA00022741"/>
    </source>
</evidence>
<dbReference type="CDD" id="cd03293">
    <property type="entry name" value="ABC_NrtD_SsuB_transporters"/>
    <property type="match status" value="1"/>
</dbReference>
<dbReference type="InterPro" id="IPR003439">
    <property type="entry name" value="ABC_transporter-like_ATP-bd"/>
</dbReference>
<protein>
    <submittedName>
        <fullName evidence="9">Bicarbonate transport ATP-binding protein CmpD</fullName>
        <ecNumber evidence="9">3.6.3.-</ecNumber>
    </submittedName>
</protein>